<accession>A0A6T2JYT2</accession>
<dbReference type="EMBL" id="HBJA01138759">
    <property type="protein sequence ID" value="CAE0836440.1"/>
    <property type="molecule type" value="Transcribed_RNA"/>
</dbReference>
<gene>
    <name evidence="1" type="ORF">EGYM00163_LOCUS47803</name>
    <name evidence="2" type="ORF">EGYM00163_LOCUS47804</name>
</gene>
<dbReference type="AlphaFoldDB" id="A0A6T2JYT2"/>
<evidence type="ECO:0000313" key="2">
    <source>
        <dbReference type="EMBL" id="CAE0836440.1"/>
    </source>
</evidence>
<protein>
    <submittedName>
        <fullName evidence="1">Uncharacterized protein</fullName>
    </submittedName>
</protein>
<proteinExistence type="predicted"/>
<dbReference type="EMBL" id="HBJA01138758">
    <property type="protein sequence ID" value="CAE0836439.1"/>
    <property type="molecule type" value="Transcribed_RNA"/>
</dbReference>
<evidence type="ECO:0000313" key="1">
    <source>
        <dbReference type="EMBL" id="CAE0836439.1"/>
    </source>
</evidence>
<sequence length="213" mass="23539">MDSKDSHGTSGLAKDHTMGCFSFLCLIKRQFSPRKLDPTHNSDSTATQVKWMVGQEPDEPKALEGEPVKQQDPFPAVLFGMGKSTDEDPNNLSTDAVLLEIQAVVRVLLMTAQILKRNRHMVLQAHVLEFIMTYAPELMNTISQIMAGDLSDTAIQRLSKSITSLSTACQMLSVSRIPKGQEHTAKLIEICGGRTTALARILLKRLVLYMVAE</sequence>
<name>A0A6T2JYT2_9EUGL</name>
<organism evidence="1">
    <name type="scientific">Eutreptiella gymnastica</name>
    <dbReference type="NCBI Taxonomy" id="73025"/>
    <lineage>
        <taxon>Eukaryota</taxon>
        <taxon>Discoba</taxon>
        <taxon>Euglenozoa</taxon>
        <taxon>Euglenida</taxon>
        <taxon>Spirocuta</taxon>
        <taxon>Euglenophyceae</taxon>
        <taxon>Eutreptiales</taxon>
        <taxon>Eutreptiaceae</taxon>
        <taxon>Eutreptiella</taxon>
    </lineage>
</organism>
<reference evidence="1" key="1">
    <citation type="submission" date="2021-01" db="EMBL/GenBank/DDBJ databases">
        <authorList>
            <person name="Corre E."/>
            <person name="Pelletier E."/>
            <person name="Niang G."/>
            <person name="Scheremetjew M."/>
            <person name="Finn R."/>
            <person name="Kale V."/>
            <person name="Holt S."/>
            <person name="Cochrane G."/>
            <person name="Meng A."/>
            <person name="Brown T."/>
            <person name="Cohen L."/>
        </authorList>
    </citation>
    <scope>NUCLEOTIDE SEQUENCE</scope>
    <source>
        <strain evidence="1">CCMP1594</strain>
    </source>
</reference>